<dbReference type="EMBL" id="UZAM01012916">
    <property type="protein sequence ID" value="VDP24152.1"/>
    <property type="molecule type" value="Genomic_DNA"/>
</dbReference>
<evidence type="ECO:0000256" key="9">
    <source>
        <dbReference type="ARBA" id="ARBA00038061"/>
    </source>
</evidence>
<gene>
    <name evidence="11" type="ORF">SBAD_LOCUS9595</name>
</gene>
<accession>A0A183J147</accession>
<dbReference type="InterPro" id="IPR005225">
    <property type="entry name" value="Small_GTP-bd"/>
</dbReference>
<dbReference type="PROSITE" id="PS51419">
    <property type="entry name" value="RAB"/>
    <property type="match status" value="1"/>
</dbReference>
<dbReference type="PANTHER" id="PTHR46149">
    <property type="entry name" value="MIP08469P"/>
    <property type="match status" value="1"/>
</dbReference>
<dbReference type="NCBIfam" id="TIGR00231">
    <property type="entry name" value="small_GTP"/>
    <property type="match status" value="1"/>
</dbReference>
<dbReference type="Pfam" id="PF00071">
    <property type="entry name" value="Ras"/>
    <property type="match status" value="1"/>
</dbReference>
<keyword evidence="7" id="KW-0449">Lipoprotein</keyword>
<proteinExistence type="inferred from homology"/>
<evidence type="ECO:0000313" key="11">
    <source>
        <dbReference type="EMBL" id="VDP24152.1"/>
    </source>
</evidence>
<dbReference type="GO" id="GO:0005886">
    <property type="term" value="C:plasma membrane"/>
    <property type="evidence" value="ECO:0007669"/>
    <property type="project" value="UniProtKB-SubCell"/>
</dbReference>
<dbReference type="GO" id="GO:0007165">
    <property type="term" value="P:signal transduction"/>
    <property type="evidence" value="ECO:0007669"/>
    <property type="project" value="TreeGrafter"/>
</dbReference>
<dbReference type="InterPro" id="IPR052236">
    <property type="entry name" value="Small_GTPase_RasD"/>
</dbReference>
<dbReference type="InterPro" id="IPR027417">
    <property type="entry name" value="P-loop_NTPase"/>
</dbReference>
<evidence type="ECO:0000313" key="12">
    <source>
        <dbReference type="Proteomes" id="UP000270296"/>
    </source>
</evidence>
<dbReference type="Proteomes" id="UP000270296">
    <property type="component" value="Unassembled WGS sequence"/>
</dbReference>
<dbReference type="GO" id="GO:0031681">
    <property type="term" value="F:G-protein beta-subunit binding"/>
    <property type="evidence" value="ECO:0007669"/>
    <property type="project" value="TreeGrafter"/>
</dbReference>
<protein>
    <submittedName>
        <fullName evidence="13">GTP-binding protein Di-Ras2</fullName>
    </submittedName>
</protein>
<reference evidence="13" key="1">
    <citation type="submission" date="2016-06" db="UniProtKB">
        <authorList>
            <consortium name="WormBaseParasite"/>
        </authorList>
    </citation>
    <scope>IDENTIFICATION</scope>
</reference>
<evidence type="ECO:0000256" key="5">
    <source>
        <dbReference type="ARBA" id="ARBA00023134"/>
    </source>
</evidence>
<evidence type="ECO:0000256" key="10">
    <source>
        <dbReference type="ARBA" id="ARBA00061515"/>
    </source>
</evidence>
<evidence type="ECO:0000256" key="1">
    <source>
        <dbReference type="ARBA" id="ARBA00004342"/>
    </source>
</evidence>
<name>A0A183J147_9BILA</name>
<dbReference type="PRINTS" id="PR00449">
    <property type="entry name" value="RASTRNSFRMNG"/>
</dbReference>
<dbReference type="SUPFAM" id="SSF52540">
    <property type="entry name" value="P-loop containing nucleoside triphosphate hydrolases"/>
    <property type="match status" value="1"/>
</dbReference>
<dbReference type="GO" id="GO:0005525">
    <property type="term" value="F:GTP binding"/>
    <property type="evidence" value="ECO:0007669"/>
    <property type="project" value="UniProtKB-KW"/>
</dbReference>
<evidence type="ECO:0000256" key="2">
    <source>
        <dbReference type="ARBA" id="ARBA00022475"/>
    </source>
</evidence>
<comment type="similarity">
    <text evidence="10">Belongs to the small GTPase superfamily. Di-Ras family.</text>
</comment>
<keyword evidence="3" id="KW-0488">Methylation</keyword>
<comment type="subcellular location">
    <subcellularLocation>
        <location evidence="1">Cell membrane</location>
        <topology evidence="1">Lipid-anchor</topology>
        <orientation evidence="1">Cytoplasmic side</orientation>
    </subcellularLocation>
</comment>
<reference evidence="11 12" key="2">
    <citation type="submission" date="2018-11" db="EMBL/GenBank/DDBJ databases">
        <authorList>
            <consortium name="Pathogen Informatics"/>
        </authorList>
    </citation>
    <scope>NUCLEOTIDE SEQUENCE [LARGE SCALE GENOMIC DNA]</scope>
</reference>
<dbReference type="PANTHER" id="PTHR46149:SF3">
    <property type="entry name" value="MIP08469P"/>
    <property type="match status" value="1"/>
</dbReference>
<dbReference type="Gene3D" id="3.40.50.300">
    <property type="entry name" value="P-loop containing nucleotide triphosphate hydrolases"/>
    <property type="match status" value="1"/>
</dbReference>
<dbReference type="InterPro" id="IPR001806">
    <property type="entry name" value="Small_GTPase"/>
</dbReference>
<dbReference type="AlphaFoldDB" id="A0A183J147"/>
<sequence length="197" mass="21994">MPEQTNDYRVAVFGAGGVGKSSIVQRFVKGTFSNNYIPTIEDTFRQVISCNRNNVCTLHITDSTGSHQFPAMQRLSVSTGNAFILVYAITSKQSFDELSSYYDMIKEVKADDLADVPVMIVGNKLDEEEQREVPMTIAQSRAADWLCGFIETSAKHDVNVTELFRQLLDMEKRRKLSLNLCDGADASKKTQCCCILS</sequence>
<dbReference type="GO" id="GO:0003924">
    <property type="term" value="F:GTPase activity"/>
    <property type="evidence" value="ECO:0007669"/>
    <property type="project" value="InterPro"/>
</dbReference>
<dbReference type="SMART" id="SM00173">
    <property type="entry name" value="RAS"/>
    <property type="match status" value="1"/>
</dbReference>
<dbReference type="SMART" id="SM00175">
    <property type="entry name" value="RAB"/>
    <property type="match status" value="1"/>
</dbReference>
<dbReference type="OrthoDB" id="265044at2759"/>
<evidence type="ECO:0000256" key="3">
    <source>
        <dbReference type="ARBA" id="ARBA00022481"/>
    </source>
</evidence>
<evidence type="ECO:0000256" key="7">
    <source>
        <dbReference type="ARBA" id="ARBA00023288"/>
    </source>
</evidence>
<evidence type="ECO:0000256" key="4">
    <source>
        <dbReference type="ARBA" id="ARBA00022741"/>
    </source>
</evidence>
<evidence type="ECO:0000313" key="13">
    <source>
        <dbReference type="WBParaSite" id="SBAD_0000994301-mRNA-1"/>
    </source>
</evidence>
<evidence type="ECO:0000256" key="6">
    <source>
        <dbReference type="ARBA" id="ARBA00023136"/>
    </source>
</evidence>
<keyword evidence="2" id="KW-1003">Cell membrane</keyword>
<comment type="similarity">
    <text evidence="9">Belongs to the small GTPase superfamily. RasD family.</text>
</comment>
<dbReference type="SMART" id="SM00174">
    <property type="entry name" value="RHO"/>
    <property type="match status" value="1"/>
</dbReference>
<organism evidence="13">
    <name type="scientific">Soboliphyme baturini</name>
    <dbReference type="NCBI Taxonomy" id="241478"/>
    <lineage>
        <taxon>Eukaryota</taxon>
        <taxon>Metazoa</taxon>
        <taxon>Ecdysozoa</taxon>
        <taxon>Nematoda</taxon>
        <taxon>Enoplea</taxon>
        <taxon>Dorylaimia</taxon>
        <taxon>Dioctophymatida</taxon>
        <taxon>Dioctophymatoidea</taxon>
        <taxon>Soboliphymatidae</taxon>
        <taxon>Soboliphyme</taxon>
    </lineage>
</organism>
<keyword evidence="8" id="KW-0636">Prenylation</keyword>
<evidence type="ECO:0000256" key="8">
    <source>
        <dbReference type="ARBA" id="ARBA00023289"/>
    </source>
</evidence>
<keyword evidence="6" id="KW-0472">Membrane</keyword>
<keyword evidence="12" id="KW-1185">Reference proteome</keyword>
<dbReference type="WBParaSite" id="SBAD_0000994301-mRNA-1">
    <property type="protein sequence ID" value="SBAD_0000994301-mRNA-1"/>
    <property type="gene ID" value="SBAD_0000994301"/>
</dbReference>
<keyword evidence="5" id="KW-0342">GTP-binding</keyword>
<dbReference type="FunFam" id="3.40.50.300:FF:000303">
    <property type="entry name" value="GTP-binding protein Di-Ras2"/>
    <property type="match status" value="1"/>
</dbReference>
<dbReference type="PROSITE" id="PS51421">
    <property type="entry name" value="RAS"/>
    <property type="match status" value="1"/>
</dbReference>
<keyword evidence="4" id="KW-0547">Nucleotide-binding</keyword>